<dbReference type="EMBL" id="JBHUDC010000007">
    <property type="protein sequence ID" value="MFD1514459.1"/>
    <property type="molecule type" value="Genomic_DNA"/>
</dbReference>
<dbReference type="InterPro" id="IPR027417">
    <property type="entry name" value="P-loop_NTPase"/>
</dbReference>
<keyword evidence="3" id="KW-1185">Reference proteome</keyword>
<evidence type="ECO:0000313" key="2">
    <source>
        <dbReference type="EMBL" id="MFD1514459.1"/>
    </source>
</evidence>
<name>A0ABD6AXJ2_9EURY</name>
<dbReference type="Gene3D" id="3.40.50.300">
    <property type="entry name" value="P-loop containing nucleotide triphosphate hydrolases"/>
    <property type="match status" value="1"/>
</dbReference>
<gene>
    <name evidence="2" type="ORF">ACFSBT_14350</name>
</gene>
<accession>A0ABD6AXJ2</accession>
<comment type="caution">
    <text evidence="2">The sequence shown here is derived from an EMBL/GenBank/DDBJ whole genome shotgun (WGS) entry which is preliminary data.</text>
</comment>
<dbReference type="CDD" id="cd02042">
    <property type="entry name" value="ParAB_family"/>
    <property type="match status" value="1"/>
</dbReference>
<dbReference type="PANTHER" id="PTHR13696:SF99">
    <property type="entry name" value="COBYRINIC ACID AC-DIAMIDE SYNTHASE"/>
    <property type="match status" value="1"/>
</dbReference>
<reference evidence="2 3" key="1">
    <citation type="journal article" date="2019" name="Int. J. Syst. Evol. Microbiol.">
        <title>The Global Catalogue of Microorganisms (GCM) 10K type strain sequencing project: providing services to taxonomists for standard genome sequencing and annotation.</title>
        <authorList>
            <consortium name="The Broad Institute Genomics Platform"/>
            <consortium name="The Broad Institute Genome Sequencing Center for Infectious Disease"/>
            <person name="Wu L."/>
            <person name="Ma J."/>
        </authorList>
    </citation>
    <scope>NUCLEOTIDE SEQUENCE [LARGE SCALE GENOMIC DNA]</scope>
    <source>
        <strain evidence="2 3">CGMCC 1.12563</strain>
    </source>
</reference>
<dbReference type="SUPFAM" id="SSF52540">
    <property type="entry name" value="P-loop containing nucleoside triphosphate hydrolases"/>
    <property type="match status" value="1"/>
</dbReference>
<dbReference type="Proteomes" id="UP001597187">
    <property type="component" value="Unassembled WGS sequence"/>
</dbReference>
<dbReference type="Pfam" id="PF13614">
    <property type="entry name" value="AAA_31"/>
    <property type="match status" value="1"/>
</dbReference>
<protein>
    <submittedName>
        <fullName evidence="2">ParA family protein</fullName>
    </submittedName>
</protein>
<evidence type="ECO:0000259" key="1">
    <source>
        <dbReference type="Pfam" id="PF13614"/>
    </source>
</evidence>
<dbReference type="InterPro" id="IPR050678">
    <property type="entry name" value="DNA_Partitioning_ATPase"/>
</dbReference>
<proteinExistence type="predicted"/>
<feature type="domain" description="AAA" evidence="1">
    <location>
        <begin position="26"/>
        <end position="188"/>
    </location>
</feature>
<evidence type="ECO:0000313" key="3">
    <source>
        <dbReference type="Proteomes" id="UP001597187"/>
    </source>
</evidence>
<dbReference type="AlphaFoldDB" id="A0ABD6AXJ2"/>
<dbReference type="InterPro" id="IPR025669">
    <property type="entry name" value="AAA_dom"/>
</dbReference>
<dbReference type="RefSeq" id="WP_250874397.1">
    <property type="nucleotide sequence ID" value="NZ_JALXFV010000007.1"/>
</dbReference>
<sequence>MAQQVECSTPQRESILTDGGAEPRAVCFPMLKGGFGKSIFANTLAGVLATRRDHDVLLVDLDPAGHLSTGLGYYTRENEDATDLANVLLDGADIEEIVKHPGHGFDFVPSLNLERVVDELSKDSVLASDLKMKNEFVDPLLGETYDYILFDLPGSRNKLTNNAVVAAPNAILPLMPVPEALNGLRETATKLVAPIRQQLGAFDILATVPNDLSRRVDQNTKDRRLLESMNTDEHFASYLMAGYDGVDPDSGDLPEGTTVEEVLDAHIPPFARVTAADWEAIDSGERAAPKVPIRHSAAFGDAYEERQPLTAYDPEHPQLDHFETLAVIVEQGGVQA</sequence>
<organism evidence="2 3">
    <name type="scientific">Halomarina rubra</name>
    <dbReference type="NCBI Taxonomy" id="2071873"/>
    <lineage>
        <taxon>Archaea</taxon>
        <taxon>Methanobacteriati</taxon>
        <taxon>Methanobacteriota</taxon>
        <taxon>Stenosarchaea group</taxon>
        <taxon>Halobacteria</taxon>
        <taxon>Halobacteriales</taxon>
        <taxon>Natronomonadaceae</taxon>
        <taxon>Halomarina</taxon>
    </lineage>
</organism>
<dbReference type="PANTHER" id="PTHR13696">
    <property type="entry name" value="P-LOOP CONTAINING NUCLEOSIDE TRIPHOSPHATE HYDROLASE"/>
    <property type="match status" value="1"/>
</dbReference>